<keyword evidence="2" id="KW-1185">Reference proteome</keyword>
<evidence type="ECO:0000313" key="1">
    <source>
        <dbReference type="EMBL" id="PYH88837.1"/>
    </source>
</evidence>
<protein>
    <submittedName>
        <fullName evidence="1">Uncharacterized protein</fullName>
    </submittedName>
</protein>
<name>A0A319D2Y7_9EURO</name>
<dbReference type="EMBL" id="KZ826062">
    <property type="protein sequence ID" value="PYH88837.1"/>
    <property type="molecule type" value="Genomic_DNA"/>
</dbReference>
<dbReference type="AlphaFoldDB" id="A0A319D2Y7"/>
<dbReference type="Proteomes" id="UP000247810">
    <property type="component" value="Unassembled WGS sequence"/>
</dbReference>
<evidence type="ECO:0000313" key="2">
    <source>
        <dbReference type="Proteomes" id="UP000247810"/>
    </source>
</evidence>
<gene>
    <name evidence="1" type="ORF">BO71DRAFT_124318</name>
</gene>
<organism evidence="1 2">
    <name type="scientific">Aspergillus ellipticus CBS 707.79</name>
    <dbReference type="NCBI Taxonomy" id="1448320"/>
    <lineage>
        <taxon>Eukaryota</taxon>
        <taxon>Fungi</taxon>
        <taxon>Dikarya</taxon>
        <taxon>Ascomycota</taxon>
        <taxon>Pezizomycotina</taxon>
        <taxon>Eurotiomycetes</taxon>
        <taxon>Eurotiomycetidae</taxon>
        <taxon>Eurotiales</taxon>
        <taxon>Aspergillaceae</taxon>
        <taxon>Aspergillus</taxon>
        <taxon>Aspergillus subgen. Circumdati</taxon>
    </lineage>
</organism>
<sequence length="112" mass="12361">MNAKKSLAGAAPPPLGDHNLHDYWLGTPARRRDATKNGLNRKQCVCFCLAVSFFICRSRYYVVMDMPRSRSCIAGCVLYVLIFGFDGEASLADTNIVVSYGVDSHIMLHSST</sequence>
<reference evidence="1 2" key="1">
    <citation type="submission" date="2018-02" db="EMBL/GenBank/DDBJ databases">
        <title>The genomes of Aspergillus section Nigri reveals drivers in fungal speciation.</title>
        <authorList>
            <consortium name="DOE Joint Genome Institute"/>
            <person name="Vesth T.C."/>
            <person name="Nybo J."/>
            <person name="Theobald S."/>
            <person name="Brandl J."/>
            <person name="Frisvad J.C."/>
            <person name="Nielsen K.F."/>
            <person name="Lyhne E.K."/>
            <person name="Kogle M.E."/>
            <person name="Kuo A."/>
            <person name="Riley R."/>
            <person name="Clum A."/>
            <person name="Nolan M."/>
            <person name="Lipzen A."/>
            <person name="Salamov A."/>
            <person name="Henrissat B."/>
            <person name="Wiebenga A."/>
            <person name="De vries R.P."/>
            <person name="Grigoriev I.V."/>
            <person name="Mortensen U.H."/>
            <person name="Andersen M.R."/>
            <person name="Baker S.E."/>
        </authorList>
    </citation>
    <scope>NUCLEOTIDE SEQUENCE [LARGE SCALE GENOMIC DNA]</scope>
    <source>
        <strain evidence="1 2">CBS 707.79</strain>
    </source>
</reference>
<accession>A0A319D2Y7</accession>
<proteinExistence type="predicted"/>
<dbReference type="VEuPathDB" id="FungiDB:BO71DRAFT_124318"/>